<accession>A0A7N9CY82</accession>
<evidence type="ECO:0000313" key="2">
    <source>
        <dbReference type="Proteomes" id="UP000233100"/>
    </source>
</evidence>
<keyword evidence="2" id="KW-1185">Reference proteome</keyword>
<name>A0A7N9CY82_MACFA</name>
<reference evidence="1" key="3">
    <citation type="submission" date="2025-09" db="UniProtKB">
        <authorList>
            <consortium name="Ensembl"/>
        </authorList>
    </citation>
    <scope>IDENTIFICATION</scope>
</reference>
<dbReference type="PANTHER" id="PTHR12138">
    <property type="entry name" value="PRIMATE-EXPANDED PROTEIN FAMILY"/>
    <property type="match status" value="1"/>
</dbReference>
<protein>
    <submittedName>
        <fullName evidence="1">Uncharacterized protein</fullName>
    </submittedName>
</protein>
<dbReference type="GeneTree" id="ENSGT01150000286943"/>
<dbReference type="AlphaFoldDB" id="A0A7N9CY82"/>
<organism evidence="1 2">
    <name type="scientific">Macaca fascicularis</name>
    <name type="common">Crab-eating macaque</name>
    <name type="synonym">Cynomolgus monkey</name>
    <dbReference type="NCBI Taxonomy" id="9541"/>
    <lineage>
        <taxon>Eukaryota</taxon>
        <taxon>Metazoa</taxon>
        <taxon>Chordata</taxon>
        <taxon>Craniata</taxon>
        <taxon>Vertebrata</taxon>
        <taxon>Euteleostomi</taxon>
        <taxon>Mammalia</taxon>
        <taxon>Eutheria</taxon>
        <taxon>Euarchontoglires</taxon>
        <taxon>Primates</taxon>
        <taxon>Haplorrhini</taxon>
        <taxon>Catarrhini</taxon>
        <taxon>Cercopithecidae</taxon>
        <taxon>Cercopithecinae</taxon>
        <taxon>Macaca</taxon>
    </lineage>
</organism>
<dbReference type="PRINTS" id="PR02045">
    <property type="entry name" value="F138DOMAIN"/>
</dbReference>
<sequence>MISAHCNLCLQGSSDSPASASQVVGTTGACHHAQLIFVFLVEMGFHPVGHAGLELLTSGDPPTSPSQSAGIMDVSYHTWPTNFYLAIICIYSFIFQPTYSGSGLGVAGAILAAQGTRQESTLDRRPFHCRVHSHTHTHSDWDHIDNASSSNVHSFGMWKETTVPREYPRRPGENMQTRHKTVVMAGNCFFFFIIVTTN</sequence>
<dbReference type="Proteomes" id="UP000233100">
    <property type="component" value="Chromosome 7"/>
</dbReference>
<evidence type="ECO:0000313" key="1">
    <source>
        <dbReference type="Ensembl" id="ENSMFAP00000056621.1"/>
    </source>
</evidence>
<reference evidence="1" key="2">
    <citation type="submission" date="2025-08" db="UniProtKB">
        <authorList>
            <consortium name="Ensembl"/>
        </authorList>
    </citation>
    <scope>IDENTIFICATION</scope>
</reference>
<reference evidence="1 2" key="1">
    <citation type="submission" date="2013-03" db="EMBL/GenBank/DDBJ databases">
        <authorList>
            <person name="Warren W."/>
            <person name="Wilson R.K."/>
        </authorList>
    </citation>
    <scope>NUCLEOTIDE SEQUENCE</scope>
</reference>
<dbReference type="PANTHER" id="PTHR12138:SF162">
    <property type="entry name" value="CHROMOSOME UNDETERMINED SCAFFOLD_275, WHOLE GENOME SHOTGUN SEQUENCE"/>
    <property type="match status" value="1"/>
</dbReference>
<dbReference type="Ensembl" id="ENSMFAT00000074523.1">
    <property type="protein sequence ID" value="ENSMFAP00000056621.1"/>
    <property type="gene ID" value="ENSMFAG00000054026.1"/>
</dbReference>
<proteinExistence type="predicted"/>